<dbReference type="OrthoDB" id="10373828at2759"/>
<sequence>MSSPGHAALVEPAEPKDWMYKPKTSSFWLGKSKEAQQWMQTHWDVLNDKEKIVCREGFLKMQSKSETNITPSSSTLGRWLKEQTSPIALSIARCVWDVEKLENFAPCKELMDRHTNIRFANDRWLKSRGKKTAQPTNGVIASSSNNQGSDEVMEVSPPASAAQKSPVPMPQTATPKDMKHVRFNPLQDPRSPINRACAGEIVAAAQDRKRAETPVPIPVFGAQKPTVNALTGTASSQAKKTPDPVVRKLNFAQSVIKTTPSLSQRSKSQPPLGSSPKRPLELDDTDQRQANLKKLKESPRHELDYQEISSASESSDSDLEEITEAEMKKPERKEEVKVEVDSDTAQEGQVELVQASTEPQESIETEPTPQRRTAKEIYQQHKMIARRFLIGEVDQKIRKMMKTRSGRRLSSLFRARRKLAKDLKKSRRGREISNALSPPSFTDMGIDDTEHDEPHQLMTVLIPEETDLEAPGPLFSPELADTDMVDAANEEDSADESEEEVRLIEQADTEQDGNAEAEDNDLPSLDELIEAAHVNASGGEIEKKQLRSLSLSDLCQPESDAEYDSSPTLHRGKANRAATPKSTDNSAADIELPPSSPNYHTADENGGDFRLYANDSEPPVKVKTEKKQKKKKKNKHNKTDDLSEASASQTITETAASIPETMEAGSYVKSPARGTLHPSPASTKAERKAERQRRKADKLAAAATNGA</sequence>
<feature type="compositionally biased region" description="Polar residues" evidence="1">
    <location>
        <begin position="133"/>
        <end position="149"/>
    </location>
</feature>
<accession>A0A9P7ZEV3</accession>
<feature type="compositionally biased region" description="Basic and acidic residues" evidence="1">
    <location>
        <begin position="325"/>
        <end position="340"/>
    </location>
</feature>
<feature type="compositionally biased region" description="Basic and acidic residues" evidence="1">
    <location>
        <begin position="294"/>
        <end position="304"/>
    </location>
</feature>
<feature type="compositionally biased region" description="Acidic residues" evidence="1">
    <location>
        <begin position="507"/>
        <end position="521"/>
    </location>
</feature>
<dbReference type="EMBL" id="MU251279">
    <property type="protein sequence ID" value="KAG9250352.1"/>
    <property type="molecule type" value="Genomic_DNA"/>
</dbReference>
<feature type="compositionally biased region" description="Basic and acidic residues" evidence="1">
    <location>
        <begin position="278"/>
        <end position="287"/>
    </location>
</feature>
<dbReference type="RefSeq" id="XP_046114276.1">
    <property type="nucleotide sequence ID" value="XM_046264237.1"/>
</dbReference>
<protein>
    <submittedName>
        <fullName evidence="2">Uncharacterized protein</fullName>
    </submittedName>
</protein>
<keyword evidence="3" id="KW-1185">Reference proteome</keyword>
<dbReference type="AlphaFoldDB" id="A0A9P7ZEV3"/>
<feature type="region of interest" description="Disordered" evidence="1">
    <location>
        <begin position="423"/>
        <end position="450"/>
    </location>
</feature>
<gene>
    <name evidence="2" type="ORF">F5Z01DRAFT_666532</name>
</gene>
<dbReference type="GeneID" id="70295140"/>
<proteinExistence type="predicted"/>
<comment type="caution">
    <text evidence="2">The sequence shown here is derived from an EMBL/GenBank/DDBJ whole genome shotgun (WGS) entry which is preliminary data.</text>
</comment>
<feature type="compositionally biased region" description="Basic residues" evidence="1">
    <location>
        <begin position="626"/>
        <end position="636"/>
    </location>
</feature>
<feature type="compositionally biased region" description="Polar residues" evidence="1">
    <location>
        <begin position="256"/>
        <end position="272"/>
    </location>
</feature>
<feature type="region of interest" description="Disordered" evidence="1">
    <location>
        <begin position="256"/>
        <end position="347"/>
    </location>
</feature>
<feature type="region of interest" description="Disordered" evidence="1">
    <location>
        <begin position="553"/>
        <end position="707"/>
    </location>
</feature>
<evidence type="ECO:0000256" key="1">
    <source>
        <dbReference type="SAM" id="MobiDB-lite"/>
    </source>
</evidence>
<feature type="compositionally biased region" description="Polar residues" evidence="1">
    <location>
        <begin position="645"/>
        <end position="655"/>
    </location>
</feature>
<evidence type="ECO:0000313" key="3">
    <source>
        <dbReference type="Proteomes" id="UP000887229"/>
    </source>
</evidence>
<feature type="compositionally biased region" description="Acidic residues" evidence="1">
    <location>
        <begin position="480"/>
        <end position="499"/>
    </location>
</feature>
<evidence type="ECO:0000313" key="2">
    <source>
        <dbReference type="EMBL" id="KAG9250352.1"/>
    </source>
</evidence>
<organism evidence="2 3">
    <name type="scientific">Emericellopsis atlantica</name>
    <dbReference type="NCBI Taxonomy" id="2614577"/>
    <lineage>
        <taxon>Eukaryota</taxon>
        <taxon>Fungi</taxon>
        <taxon>Dikarya</taxon>
        <taxon>Ascomycota</taxon>
        <taxon>Pezizomycotina</taxon>
        <taxon>Sordariomycetes</taxon>
        <taxon>Hypocreomycetidae</taxon>
        <taxon>Hypocreales</taxon>
        <taxon>Bionectriaceae</taxon>
        <taxon>Emericellopsis</taxon>
    </lineage>
</organism>
<feature type="region of interest" description="Disordered" evidence="1">
    <location>
        <begin position="128"/>
        <end position="176"/>
    </location>
</feature>
<dbReference type="Proteomes" id="UP000887229">
    <property type="component" value="Unassembled WGS sequence"/>
</dbReference>
<name>A0A9P7ZEV3_9HYPO</name>
<feature type="compositionally biased region" description="Acidic residues" evidence="1">
    <location>
        <begin position="315"/>
        <end position="324"/>
    </location>
</feature>
<feature type="region of interest" description="Disordered" evidence="1">
    <location>
        <begin position="468"/>
        <end position="524"/>
    </location>
</feature>
<reference evidence="2" key="1">
    <citation type="journal article" date="2021" name="IMA Fungus">
        <title>Genomic characterization of three marine fungi, including Emericellopsis atlantica sp. nov. with signatures of a generalist lifestyle and marine biomass degradation.</title>
        <authorList>
            <person name="Hagestad O.C."/>
            <person name="Hou L."/>
            <person name="Andersen J.H."/>
            <person name="Hansen E.H."/>
            <person name="Altermark B."/>
            <person name="Li C."/>
            <person name="Kuhnert E."/>
            <person name="Cox R.J."/>
            <person name="Crous P.W."/>
            <person name="Spatafora J.W."/>
            <person name="Lail K."/>
            <person name="Amirebrahimi M."/>
            <person name="Lipzen A."/>
            <person name="Pangilinan J."/>
            <person name="Andreopoulos W."/>
            <person name="Hayes R.D."/>
            <person name="Ng V."/>
            <person name="Grigoriev I.V."/>
            <person name="Jackson S.A."/>
            <person name="Sutton T.D.S."/>
            <person name="Dobson A.D.W."/>
            <person name="Rama T."/>
        </authorList>
    </citation>
    <scope>NUCLEOTIDE SEQUENCE</scope>
    <source>
        <strain evidence="2">TS7</strain>
    </source>
</reference>